<sequence length="365" mass="40155">MKNIFKIYKGDLKRIFVSYAAIIVVAALCILPSLYAWFNIKASWDPYSEAATSGIKIGVVNNDLGTVLNDKEINIGDTVVDELKDNRSLGWQFVSEEEAAKAVEEGTYYAMITIPESFSADLTSIIDEDIKKGEIVYTVNEKVNAIAPKLTDKGASGVKEKVSKAVVETVSEAIFGVANEVGIELENQIPKISTIHNSLLELQSKFDNINNTTDLAYDGAIKLEDLIKEIQEEIPLIQSTIKNAQSLSISVEEFLTDSKDAVNTLAPTLKEDIKIINEISNEVLKHTQALIDAINSGSDKVPEIVDNLITKVNGIQEMTQSLISMLEKLNKFNPARPFDEVISQLQSVSDSLNIVVETLNTVKIM</sequence>
<dbReference type="HOGENOM" id="CLU_048536_0_0_9"/>
<comment type="subcellular location">
    <subcellularLocation>
        <location evidence="1">Membrane</location>
        <topology evidence="1">Multi-pass membrane protein</topology>
    </subcellularLocation>
</comment>
<dbReference type="GO" id="GO:0016020">
    <property type="term" value="C:membrane"/>
    <property type="evidence" value="ECO:0007669"/>
    <property type="project" value="UniProtKB-SubCell"/>
</dbReference>
<dbReference type="RefSeq" id="WP_005211844.1">
    <property type="nucleotide sequence ID" value="NZ_KB291619.1"/>
</dbReference>
<dbReference type="EMBL" id="AMEZ01000027">
    <property type="protein sequence ID" value="EKY27954.1"/>
    <property type="molecule type" value="Genomic_DNA"/>
</dbReference>
<proteinExistence type="predicted"/>
<keyword evidence="4 5" id="KW-0472">Membrane</keyword>
<dbReference type="PANTHER" id="PTHR43077:SF10">
    <property type="entry name" value="TRANSPORT PERMEASE PROTEIN"/>
    <property type="match status" value="1"/>
</dbReference>
<keyword evidence="7" id="KW-1185">Reference proteome</keyword>
<dbReference type="Proteomes" id="UP000010420">
    <property type="component" value="Unassembled WGS sequence"/>
</dbReference>
<dbReference type="GO" id="GO:0140359">
    <property type="term" value="F:ABC-type transporter activity"/>
    <property type="evidence" value="ECO:0007669"/>
    <property type="project" value="InterPro"/>
</dbReference>
<evidence type="ECO:0000313" key="6">
    <source>
        <dbReference type="EMBL" id="EKY27954.1"/>
    </source>
</evidence>
<evidence type="ECO:0000256" key="1">
    <source>
        <dbReference type="ARBA" id="ARBA00004141"/>
    </source>
</evidence>
<dbReference type="STRING" id="545697.HMPREF0216_01064"/>
<comment type="caution">
    <text evidence="6">The sequence shown here is derived from an EMBL/GenBank/DDBJ whole genome shotgun (WGS) entry which is preliminary data.</text>
</comment>
<evidence type="ECO:0000256" key="4">
    <source>
        <dbReference type="ARBA" id="ARBA00023136"/>
    </source>
</evidence>
<dbReference type="InterPro" id="IPR017500">
    <property type="entry name" value="Phage_infect_YhgE_N"/>
</dbReference>
<keyword evidence="2 5" id="KW-0812">Transmembrane</keyword>
<dbReference type="InterPro" id="IPR051328">
    <property type="entry name" value="T7SS_ABC-Transporter"/>
</dbReference>
<accession>L1QIV9</accession>
<evidence type="ECO:0000256" key="3">
    <source>
        <dbReference type="ARBA" id="ARBA00022989"/>
    </source>
</evidence>
<gene>
    <name evidence="6" type="ORF">HMPREF0216_01064</name>
</gene>
<evidence type="ECO:0000256" key="2">
    <source>
        <dbReference type="ARBA" id="ARBA00022692"/>
    </source>
</evidence>
<dbReference type="Gene3D" id="3.40.1710.10">
    <property type="entry name" value="abc type-2 transporter like domain"/>
    <property type="match status" value="1"/>
</dbReference>
<reference evidence="6 7" key="1">
    <citation type="submission" date="2012-05" db="EMBL/GenBank/DDBJ databases">
        <authorList>
            <person name="Weinstock G."/>
            <person name="Sodergren E."/>
            <person name="Lobos E.A."/>
            <person name="Fulton L."/>
            <person name="Fulton R."/>
            <person name="Courtney L."/>
            <person name="Fronick C."/>
            <person name="O'Laughlin M."/>
            <person name="Godfrey J."/>
            <person name="Wilson R.M."/>
            <person name="Miner T."/>
            <person name="Farmer C."/>
            <person name="Delehaunty K."/>
            <person name="Cordes M."/>
            <person name="Minx P."/>
            <person name="Tomlinson C."/>
            <person name="Chen J."/>
            <person name="Wollam A."/>
            <person name="Pepin K.H."/>
            <person name="Bhonagiri V."/>
            <person name="Zhang X."/>
            <person name="Suruliraj S."/>
            <person name="Warren W."/>
            <person name="Mitreva M."/>
            <person name="Mardis E.R."/>
            <person name="Wilson R.K."/>
        </authorList>
    </citation>
    <scope>NUCLEOTIDE SEQUENCE [LARGE SCALE GENOMIC DNA]</scope>
    <source>
        <strain evidence="6 7">DSM 1785</strain>
    </source>
</reference>
<evidence type="ECO:0000313" key="7">
    <source>
        <dbReference type="Proteomes" id="UP000010420"/>
    </source>
</evidence>
<feature type="transmembrane region" description="Helical" evidence="5">
    <location>
        <begin position="16"/>
        <end position="38"/>
    </location>
</feature>
<dbReference type="PANTHER" id="PTHR43077">
    <property type="entry name" value="TRANSPORT PERMEASE YVFS-RELATED"/>
    <property type="match status" value="1"/>
</dbReference>
<organism evidence="6 7">
    <name type="scientific">Clostridium celatum DSM 1785</name>
    <dbReference type="NCBI Taxonomy" id="545697"/>
    <lineage>
        <taxon>Bacteria</taxon>
        <taxon>Bacillati</taxon>
        <taxon>Bacillota</taxon>
        <taxon>Clostridia</taxon>
        <taxon>Eubacteriales</taxon>
        <taxon>Clostridiaceae</taxon>
        <taxon>Clostridium</taxon>
    </lineage>
</organism>
<dbReference type="eggNOG" id="COG1511">
    <property type="taxonomic scope" value="Bacteria"/>
</dbReference>
<dbReference type="NCBIfam" id="TIGR03061">
    <property type="entry name" value="pip_yhgE_Nterm"/>
    <property type="match status" value="1"/>
</dbReference>
<dbReference type="PATRIC" id="fig|545697.3.peg.1048"/>
<evidence type="ECO:0000256" key="5">
    <source>
        <dbReference type="SAM" id="Phobius"/>
    </source>
</evidence>
<dbReference type="AlphaFoldDB" id="L1QIV9"/>
<protein>
    <submittedName>
        <fullName evidence="6">YhgE/Pip domain protein</fullName>
    </submittedName>
</protein>
<name>L1QIV9_9CLOT</name>
<keyword evidence="3 5" id="KW-1133">Transmembrane helix</keyword>